<dbReference type="CDD" id="cd04216">
    <property type="entry name" value="Phytocyanin"/>
    <property type="match status" value="1"/>
</dbReference>
<gene>
    <name evidence="15" type="ORF">Sjap_017633</name>
</gene>
<protein>
    <recommendedName>
        <fullName evidence="14">Phytocyanin domain-containing protein</fullName>
    </recommendedName>
</protein>
<comment type="subcellular location">
    <subcellularLocation>
        <location evidence="1">Membrane</location>
        <topology evidence="1">Single-pass type I membrane protein</topology>
    </subcellularLocation>
</comment>
<feature type="transmembrane region" description="Helical" evidence="12">
    <location>
        <begin position="146"/>
        <end position="165"/>
    </location>
</feature>
<keyword evidence="10" id="KW-1015">Disulfide bond</keyword>
<feature type="signal peptide" evidence="13">
    <location>
        <begin position="1"/>
        <end position="23"/>
    </location>
</feature>
<dbReference type="SUPFAM" id="SSF49503">
    <property type="entry name" value="Cupredoxins"/>
    <property type="match status" value="1"/>
</dbReference>
<dbReference type="FunFam" id="2.60.40.420:FF:000067">
    <property type="entry name" value="Cupredoxin superfamily protein"/>
    <property type="match status" value="1"/>
</dbReference>
<evidence type="ECO:0000256" key="2">
    <source>
        <dbReference type="ARBA" id="ARBA00022448"/>
    </source>
</evidence>
<proteinExistence type="predicted"/>
<dbReference type="Gene3D" id="2.60.40.420">
    <property type="entry name" value="Cupredoxins - blue copper proteins"/>
    <property type="match status" value="1"/>
</dbReference>
<evidence type="ECO:0000256" key="8">
    <source>
        <dbReference type="ARBA" id="ARBA00023008"/>
    </source>
</evidence>
<evidence type="ECO:0000256" key="1">
    <source>
        <dbReference type="ARBA" id="ARBA00004479"/>
    </source>
</evidence>
<evidence type="ECO:0000256" key="10">
    <source>
        <dbReference type="ARBA" id="ARBA00023157"/>
    </source>
</evidence>
<evidence type="ECO:0000256" key="7">
    <source>
        <dbReference type="ARBA" id="ARBA00022989"/>
    </source>
</evidence>
<dbReference type="PANTHER" id="PTHR33021">
    <property type="entry name" value="BLUE COPPER PROTEIN"/>
    <property type="match status" value="1"/>
</dbReference>
<comment type="caution">
    <text evidence="15">The sequence shown here is derived from an EMBL/GenBank/DDBJ whole genome shotgun (WGS) entry which is preliminary data.</text>
</comment>
<keyword evidence="16" id="KW-1185">Reference proteome</keyword>
<evidence type="ECO:0000256" key="9">
    <source>
        <dbReference type="ARBA" id="ARBA00023136"/>
    </source>
</evidence>
<dbReference type="InterPro" id="IPR039391">
    <property type="entry name" value="Phytocyanin-like"/>
</dbReference>
<keyword evidence="3 12" id="KW-0812">Transmembrane</keyword>
<feature type="chain" id="PRO_5042965260" description="Phytocyanin domain-containing protein" evidence="13">
    <location>
        <begin position="24"/>
        <end position="166"/>
    </location>
</feature>
<keyword evidence="9 12" id="KW-0472">Membrane</keyword>
<keyword evidence="6" id="KW-0249">Electron transport</keyword>
<keyword evidence="8" id="KW-0186">Copper</keyword>
<evidence type="ECO:0000259" key="14">
    <source>
        <dbReference type="PROSITE" id="PS51485"/>
    </source>
</evidence>
<reference evidence="15 16" key="1">
    <citation type="submission" date="2024-01" db="EMBL/GenBank/DDBJ databases">
        <title>Genome assemblies of Stephania.</title>
        <authorList>
            <person name="Yang L."/>
        </authorList>
    </citation>
    <scope>NUCLEOTIDE SEQUENCE [LARGE SCALE GENOMIC DNA]</scope>
    <source>
        <strain evidence="15">QJT</strain>
        <tissue evidence="15">Leaf</tissue>
    </source>
</reference>
<evidence type="ECO:0000313" key="15">
    <source>
        <dbReference type="EMBL" id="KAK9109573.1"/>
    </source>
</evidence>
<dbReference type="GO" id="GO:0046872">
    <property type="term" value="F:metal ion binding"/>
    <property type="evidence" value="ECO:0007669"/>
    <property type="project" value="UniProtKB-KW"/>
</dbReference>
<dbReference type="AlphaFoldDB" id="A0AAP0I6J0"/>
<accession>A0AAP0I6J0</accession>
<keyword evidence="4" id="KW-0479">Metal-binding</keyword>
<feature type="domain" description="Phytocyanin" evidence="14">
    <location>
        <begin position="24"/>
        <end position="124"/>
    </location>
</feature>
<evidence type="ECO:0000256" key="4">
    <source>
        <dbReference type="ARBA" id="ARBA00022723"/>
    </source>
</evidence>
<dbReference type="GO" id="GO:0009610">
    <property type="term" value="P:response to symbiotic fungus"/>
    <property type="evidence" value="ECO:0007669"/>
    <property type="project" value="UniProtKB-ARBA"/>
</dbReference>
<dbReference type="GO" id="GO:0005886">
    <property type="term" value="C:plasma membrane"/>
    <property type="evidence" value="ECO:0007669"/>
    <property type="project" value="TreeGrafter"/>
</dbReference>
<dbReference type="Proteomes" id="UP001417504">
    <property type="component" value="Unassembled WGS sequence"/>
</dbReference>
<sequence length="166" mass="17324">MASHKVFVAMAFAAIIFPALTSATKYIVGDETGWTNGFNYTTWSSGKEFHVGDELLFNYPAGKHNVYKVNGTQFKNCEIPPLNEALTSGKDVIPLAKPGKKWYICGVAKHCAEGGQKLVINVLPAVGAPAPTPSGPAPPTSDSAKGTLASGFMAAALVAVAMVAVL</sequence>
<dbReference type="EMBL" id="JBBNAE010000007">
    <property type="protein sequence ID" value="KAK9109573.1"/>
    <property type="molecule type" value="Genomic_DNA"/>
</dbReference>
<keyword evidence="2" id="KW-0813">Transport</keyword>
<evidence type="ECO:0000313" key="16">
    <source>
        <dbReference type="Proteomes" id="UP001417504"/>
    </source>
</evidence>
<dbReference type="InterPro" id="IPR008972">
    <property type="entry name" value="Cupredoxin"/>
</dbReference>
<evidence type="ECO:0000256" key="6">
    <source>
        <dbReference type="ARBA" id="ARBA00022982"/>
    </source>
</evidence>
<name>A0AAP0I6J0_9MAGN</name>
<dbReference type="PANTHER" id="PTHR33021:SF408">
    <property type="entry name" value="PHYTOCYANIN DOMAIN-CONTAINING PROTEIN"/>
    <property type="match status" value="1"/>
</dbReference>
<evidence type="ECO:0000256" key="3">
    <source>
        <dbReference type="ARBA" id="ARBA00022692"/>
    </source>
</evidence>
<dbReference type="PROSITE" id="PS51485">
    <property type="entry name" value="PHYTOCYANIN"/>
    <property type="match status" value="1"/>
</dbReference>
<evidence type="ECO:0000256" key="11">
    <source>
        <dbReference type="ARBA" id="ARBA00023180"/>
    </source>
</evidence>
<keyword evidence="5 13" id="KW-0732">Signal</keyword>
<evidence type="ECO:0000256" key="5">
    <source>
        <dbReference type="ARBA" id="ARBA00022729"/>
    </source>
</evidence>
<dbReference type="Pfam" id="PF02298">
    <property type="entry name" value="Cu_bind_like"/>
    <property type="match status" value="1"/>
</dbReference>
<keyword evidence="7 12" id="KW-1133">Transmembrane helix</keyword>
<dbReference type="InterPro" id="IPR003245">
    <property type="entry name" value="Phytocyanin_dom"/>
</dbReference>
<evidence type="ECO:0000256" key="13">
    <source>
        <dbReference type="SAM" id="SignalP"/>
    </source>
</evidence>
<evidence type="ECO:0000256" key="12">
    <source>
        <dbReference type="SAM" id="Phobius"/>
    </source>
</evidence>
<keyword evidence="11" id="KW-0325">Glycoprotein</keyword>
<organism evidence="15 16">
    <name type="scientific">Stephania japonica</name>
    <dbReference type="NCBI Taxonomy" id="461633"/>
    <lineage>
        <taxon>Eukaryota</taxon>
        <taxon>Viridiplantae</taxon>
        <taxon>Streptophyta</taxon>
        <taxon>Embryophyta</taxon>
        <taxon>Tracheophyta</taxon>
        <taxon>Spermatophyta</taxon>
        <taxon>Magnoliopsida</taxon>
        <taxon>Ranunculales</taxon>
        <taxon>Menispermaceae</taxon>
        <taxon>Menispermoideae</taxon>
        <taxon>Cissampelideae</taxon>
        <taxon>Stephania</taxon>
    </lineage>
</organism>
<dbReference type="GO" id="GO:0009055">
    <property type="term" value="F:electron transfer activity"/>
    <property type="evidence" value="ECO:0007669"/>
    <property type="project" value="InterPro"/>
</dbReference>